<dbReference type="CAZy" id="GT4">
    <property type="family name" value="Glycosyltransferase Family 4"/>
</dbReference>
<evidence type="ECO:0000256" key="1">
    <source>
        <dbReference type="ARBA" id="ARBA00022679"/>
    </source>
</evidence>
<dbReference type="KEGG" id="cpc:Cpar_1822"/>
<dbReference type="CDD" id="cd03809">
    <property type="entry name" value="GT4_MtfB-like"/>
    <property type="match status" value="1"/>
</dbReference>
<reference evidence="4" key="1">
    <citation type="submission" date="2008-06" db="EMBL/GenBank/DDBJ databases">
        <title>Complete sequence of Chlorobaculum parvum NCIB 8327.</title>
        <authorList>
            <consortium name="US DOE Joint Genome Institute"/>
            <person name="Lucas S."/>
            <person name="Copeland A."/>
            <person name="Lapidus A."/>
            <person name="Glavina del Rio T."/>
            <person name="Dalin E."/>
            <person name="Tice H."/>
            <person name="Bruce D."/>
            <person name="Goodwin L."/>
            <person name="Pitluck S."/>
            <person name="Schmutz J."/>
            <person name="Larimer F."/>
            <person name="Land M."/>
            <person name="Hauser L."/>
            <person name="Kyrpides N."/>
            <person name="Mikhailova N."/>
            <person name="Zhao F."/>
            <person name="Li T."/>
            <person name="Liu Z."/>
            <person name="Overmann J."/>
            <person name="Bryant D.A."/>
            <person name="Richardson P."/>
        </authorList>
    </citation>
    <scope>NUCLEOTIDE SEQUENCE [LARGE SCALE GENOMIC DNA]</scope>
    <source>
        <strain evidence="4">NCIB 8327</strain>
    </source>
</reference>
<dbReference type="STRING" id="517417.Cpar_1822"/>
<dbReference type="HOGENOM" id="CLU_009583_27_5_10"/>
<protein>
    <submittedName>
        <fullName evidence="4">Glycosyl transferase group 1</fullName>
    </submittedName>
</protein>
<dbReference type="GO" id="GO:0016757">
    <property type="term" value="F:glycosyltransferase activity"/>
    <property type="evidence" value="ECO:0007669"/>
    <property type="project" value="InterPro"/>
</dbReference>
<evidence type="ECO:0000259" key="2">
    <source>
        <dbReference type="Pfam" id="PF00534"/>
    </source>
</evidence>
<gene>
    <name evidence="4" type="ordered locus">Cpar_1822</name>
</gene>
<dbReference type="Gene3D" id="3.40.50.2000">
    <property type="entry name" value="Glycogen Phosphorylase B"/>
    <property type="match status" value="2"/>
</dbReference>
<accession>B3QQL1</accession>
<name>B3QQL1_CHLP8</name>
<dbReference type="RefSeq" id="WP_012503047.1">
    <property type="nucleotide sequence ID" value="NC_011027.1"/>
</dbReference>
<dbReference type="InterPro" id="IPR001296">
    <property type="entry name" value="Glyco_trans_1"/>
</dbReference>
<dbReference type="PANTHER" id="PTHR46401:SF2">
    <property type="entry name" value="GLYCOSYLTRANSFERASE WBBK-RELATED"/>
    <property type="match status" value="1"/>
</dbReference>
<feature type="domain" description="Glycosyltransferase subfamily 4-like N-terminal" evidence="3">
    <location>
        <begin position="14"/>
        <end position="179"/>
    </location>
</feature>
<organism evidence="4 5">
    <name type="scientific">Chlorobaculum parvum (strain DSM 263 / NCIMB 8327)</name>
    <name type="common">Chlorobium vibrioforme subsp. thiosulfatophilum</name>
    <dbReference type="NCBI Taxonomy" id="517417"/>
    <lineage>
        <taxon>Bacteria</taxon>
        <taxon>Pseudomonadati</taxon>
        <taxon>Chlorobiota</taxon>
        <taxon>Chlorobiia</taxon>
        <taxon>Chlorobiales</taxon>
        <taxon>Chlorobiaceae</taxon>
        <taxon>Chlorobaculum</taxon>
    </lineage>
</organism>
<dbReference type="EMBL" id="CP001099">
    <property type="protein sequence ID" value="ACF12214.1"/>
    <property type="molecule type" value="Genomic_DNA"/>
</dbReference>
<evidence type="ECO:0000259" key="3">
    <source>
        <dbReference type="Pfam" id="PF13439"/>
    </source>
</evidence>
<dbReference type="Proteomes" id="UP000008811">
    <property type="component" value="Chromosome"/>
</dbReference>
<dbReference type="Pfam" id="PF13439">
    <property type="entry name" value="Glyco_transf_4"/>
    <property type="match status" value="1"/>
</dbReference>
<dbReference type="Pfam" id="PF00534">
    <property type="entry name" value="Glycos_transf_1"/>
    <property type="match status" value="1"/>
</dbReference>
<proteinExistence type="predicted"/>
<dbReference type="SUPFAM" id="SSF53756">
    <property type="entry name" value="UDP-Glycosyltransferase/glycogen phosphorylase"/>
    <property type="match status" value="1"/>
</dbReference>
<sequence length="381" mass="43251">MTTVGVDFTHNYGYGGIGTYSRELVKEMSFLYPEVNFELITQLRKRFRFQGCFNGIENIDIKEVMPSRLLLGKGLGFAVDAVRLSLWRQASKKLDLIHFTYPEFYVSGLHNAVSTIHDIIPLYIEKYKEIDREHLMKYKIDTIIKESHRVIVPSEFVKSELEKYFPDSIGKNSVIYEGVKDLFKCCPVDYEVLKKYGIPVGMPFYLYVGRLEQRKNLDYVFEAFRMLPDSIRKEAGLVVVGNGNDRLAAALRDKIRKLGIDNSVYHLQGVPDLDLLHFYNAATALLFVSYSEGFGLPLVEAMNCGCPSIISNVSSLPEVADGAALLVDPYDVEQISHGMETMIGDSNLRETLKNRGLMVAKRYTWRNAATETMALYQQALA</sequence>
<dbReference type="OrthoDB" id="9801609at2"/>
<dbReference type="AlphaFoldDB" id="B3QQL1"/>
<dbReference type="PANTHER" id="PTHR46401">
    <property type="entry name" value="GLYCOSYLTRANSFERASE WBBK-RELATED"/>
    <property type="match status" value="1"/>
</dbReference>
<keyword evidence="5" id="KW-1185">Reference proteome</keyword>
<keyword evidence="1 4" id="KW-0808">Transferase</keyword>
<evidence type="ECO:0000313" key="5">
    <source>
        <dbReference type="Proteomes" id="UP000008811"/>
    </source>
</evidence>
<dbReference type="eggNOG" id="COG0438">
    <property type="taxonomic scope" value="Bacteria"/>
</dbReference>
<feature type="domain" description="Glycosyl transferase family 1" evidence="2">
    <location>
        <begin position="194"/>
        <end position="356"/>
    </location>
</feature>
<evidence type="ECO:0000313" key="4">
    <source>
        <dbReference type="EMBL" id="ACF12214.1"/>
    </source>
</evidence>
<dbReference type="InterPro" id="IPR028098">
    <property type="entry name" value="Glyco_trans_4-like_N"/>
</dbReference>